<keyword evidence="3" id="KW-1185">Reference proteome</keyword>
<dbReference type="GO" id="GO:0019276">
    <property type="term" value="P:UDP-N-acetylgalactosamine metabolic process"/>
    <property type="evidence" value="ECO:0007669"/>
    <property type="project" value="TreeGrafter"/>
</dbReference>
<feature type="domain" description="Glycosyltransferase 2-like" evidence="1">
    <location>
        <begin position="179"/>
        <end position="249"/>
    </location>
</feature>
<dbReference type="Pfam" id="PF00535">
    <property type="entry name" value="Glycos_transf_2"/>
    <property type="match status" value="1"/>
</dbReference>
<evidence type="ECO:0000313" key="3">
    <source>
        <dbReference type="Proteomes" id="UP000694392"/>
    </source>
</evidence>
<proteinExistence type="predicted"/>
<dbReference type="SUPFAM" id="SSF53448">
    <property type="entry name" value="Nucleotide-diphospho-sugar transferases"/>
    <property type="match status" value="1"/>
</dbReference>
<dbReference type="CDD" id="cd00761">
    <property type="entry name" value="Glyco_tranf_GTA_type"/>
    <property type="match status" value="1"/>
</dbReference>
<name>A0A8D0GRQ3_SPHPU</name>
<dbReference type="Proteomes" id="UP000694392">
    <property type="component" value="Unplaced"/>
</dbReference>
<dbReference type="Ensembl" id="ENSSPUT00000009365.1">
    <property type="protein sequence ID" value="ENSSPUP00000008781.1"/>
    <property type="gene ID" value="ENSSPUG00000006744.1"/>
</dbReference>
<evidence type="ECO:0000259" key="1">
    <source>
        <dbReference type="Pfam" id="PF00535"/>
    </source>
</evidence>
<evidence type="ECO:0000313" key="2">
    <source>
        <dbReference type="Ensembl" id="ENSSPUP00000008781.1"/>
    </source>
</evidence>
<dbReference type="GO" id="GO:0006047">
    <property type="term" value="P:UDP-N-acetylglucosamine metabolic process"/>
    <property type="evidence" value="ECO:0007669"/>
    <property type="project" value="TreeGrafter"/>
</dbReference>
<dbReference type="PANTHER" id="PTHR15046">
    <property type="entry name" value="GLYCO_TRANS_2-LIKE DOMAIN-CONTAINING PROTEIN"/>
    <property type="match status" value="1"/>
</dbReference>
<dbReference type="AlphaFoldDB" id="A0A8D0GRQ3"/>
<dbReference type="OMA" id="FPECHRV"/>
<dbReference type="PANTHER" id="PTHR15046:SF2">
    <property type="entry name" value="BETA-1,4 N-ACETYLGALACTOSAMINYLTRANSFERASE 2"/>
    <property type="match status" value="1"/>
</dbReference>
<dbReference type="GO" id="GO:0008376">
    <property type="term" value="F:acetylgalactosaminyltransferase activity"/>
    <property type="evidence" value="ECO:0007669"/>
    <property type="project" value="TreeGrafter"/>
</dbReference>
<organism evidence="2 3">
    <name type="scientific">Sphenodon punctatus</name>
    <name type="common">Tuatara</name>
    <name type="synonym">Hatteria punctata</name>
    <dbReference type="NCBI Taxonomy" id="8508"/>
    <lineage>
        <taxon>Eukaryota</taxon>
        <taxon>Metazoa</taxon>
        <taxon>Chordata</taxon>
        <taxon>Craniata</taxon>
        <taxon>Vertebrata</taxon>
        <taxon>Euteleostomi</taxon>
        <taxon>Lepidosauria</taxon>
        <taxon>Sphenodontia</taxon>
        <taxon>Sphenodontidae</taxon>
        <taxon>Sphenodon</taxon>
    </lineage>
</organism>
<reference evidence="2" key="1">
    <citation type="submission" date="2025-08" db="UniProtKB">
        <authorList>
            <consortium name="Ensembl"/>
        </authorList>
    </citation>
    <scope>IDENTIFICATION</scope>
</reference>
<protein>
    <recommendedName>
        <fullName evidence="1">Glycosyltransferase 2-like domain-containing protein</fullName>
    </recommendedName>
</protein>
<accession>A0A8D0GRQ3</accession>
<dbReference type="InterPro" id="IPR029044">
    <property type="entry name" value="Nucleotide-diphossugar_trans"/>
</dbReference>
<reference evidence="2" key="2">
    <citation type="submission" date="2025-09" db="UniProtKB">
        <authorList>
            <consortium name="Ensembl"/>
        </authorList>
    </citation>
    <scope>IDENTIFICATION</scope>
</reference>
<dbReference type="InterPro" id="IPR001173">
    <property type="entry name" value="Glyco_trans_2-like"/>
</dbReference>
<dbReference type="GeneTree" id="ENSGT00390000006679"/>
<sequence length="405" mass="46127">MGDCSLLYHTPPRDLPVVSRRVLHPLMNKEVLIAQPNSPLSYPIQGVELMPLYTITIPGKPDLRYIGVSAPIPFKSGVTLRASLGTFNTLASISDNVVHGRGREELTISTSHMKLLNFILKHITYTNVVYQVSAVDMVSFEIGDYVAKFPVTIRQPDVPKLYDPGADGKIRDLVTITTKTFFRYHKLRTLIKSIRQYYPDIKIIVADDNEYPETIDDKNVEQYIMPFGKGWFAGRNLAISQVTTKYYLWKMVDVLEGTDLDIVGGNVNGNQFRFKIHYELGEDSGCMHLRYGSYRPLERFPNCDLTSGVVNFFLAYTEESRRVGFDPKLQRVAHLEYFMDGLGILRVGSCSGVSIGHQPRTSPSDSQLAKAERTYKTFRTNTQKQVQLKLSLHYFKNRLKCYSKR</sequence>